<dbReference type="PaxDb" id="121845-A0A3Q0J812"/>
<dbReference type="InterPro" id="IPR052792">
    <property type="entry name" value="Thioredoxin_dom-contain_11"/>
</dbReference>
<dbReference type="AlphaFoldDB" id="A0A3Q0J812"/>
<dbReference type="GeneID" id="103516402"/>
<protein>
    <submittedName>
        <fullName evidence="2">Thioredoxin domain-containing protein 11-like</fullName>
    </submittedName>
</protein>
<dbReference type="STRING" id="121845.A0A3Q0J812"/>
<dbReference type="PANTHER" id="PTHR46497:SF1">
    <property type="entry name" value="THIOREDOXIN DOMAIN-CONTAINING PROTEIN 11"/>
    <property type="match status" value="1"/>
</dbReference>
<dbReference type="Gene3D" id="3.40.30.10">
    <property type="entry name" value="Glutaredoxin"/>
    <property type="match status" value="1"/>
</dbReference>
<dbReference type="InterPro" id="IPR036249">
    <property type="entry name" value="Thioredoxin-like_sf"/>
</dbReference>
<dbReference type="SUPFAM" id="SSF52833">
    <property type="entry name" value="Thioredoxin-like"/>
    <property type="match status" value="1"/>
</dbReference>
<proteinExistence type="predicted"/>
<gene>
    <name evidence="2" type="primary">LOC103516402</name>
</gene>
<name>A0A3Q0J812_DIACI</name>
<keyword evidence="1" id="KW-1185">Reference proteome</keyword>
<dbReference type="Proteomes" id="UP000079169">
    <property type="component" value="Unplaced"/>
</dbReference>
<dbReference type="PANTHER" id="PTHR46497">
    <property type="entry name" value="THIOREDOXIN DOMAIN-CONTAINING PROTEIN 11"/>
    <property type="match status" value="1"/>
</dbReference>
<evidence type="ECO:0000313" key="2">
    <source>
        <dbReference type="RefSeq" id="XP_026684612.1"/>
    </source>
</evidence>
<sequence length="205" mass="23591">MQQGFKSDISVVLLYAPWDADSQLARQEFDVTCRFYSKQIKFLAINCWHPGSTCRNHFTKLTRYPVILIYIQAGQEVHAIQYKGHLHADHIISFVTHVLNPISKIDSTSHLSRFKSNNDGLVVLCADLDTALGARLYKVFYSVAVKFLEYDAYREIKFAAVLNSQVSLYVTKVFPSLVLLNFNNSLVRDAFFYIEVKRLFPLLEE</sequence>
<dbReference type="RefSeq" id="XP_026684612.1">
    <property type="nucleotide sequence ID" value="XM_026828811.1"/>
</dbReference>
<organism evidence="1 2">
    <name type="scientific">Diaphorina citri</name>
    <name type="common">Asian citrus psyllid</name>
    <dbReference type="NCBI Taxonomy" id="121845"/>
    <lineage>
        <taxon>Eukaryota</taxon>
        <taxon>Metazoa</taxon>
        <taxon>Ecdysozoa</taxon>
        <taxon>Arthropoda</taxon>
        <taxon>Hexapoda</taxon>
        <taxon>Insecta</taxon>
        <taxon>Pterygota</taxon>
        <taxon>Neoptera</taxon>
        <taxon>Paraneoptera</taxon>
        <taxon>Hemiptera</taxon>
        <taxon>Sternorrhyncha</taxon>
        <taxon>Psylloidea</taxon>
        <taxon>Psyllidae</taxon>
        <taxon>Diaphorininae</taxon>
        <taxon>Diaphorina</taxon>
    </lineage>
</organism>
<accession>A0A3Q0J812</accession>
<dbReference type="KEGG" id="dci:103516402"/>
<evidence type="ECO:0000313" key="1">
    <source>
        <dbReference type="Proteomes" id="UP000079169"/>
    </source>
</evidence>
<reference evidence="2" key="1">
    <citation type="submission" date="2025-08" db="UniProtKB">
        <authorList>
            <consortium name="RefSeq"/>
        </authorList>
    </citation>
    <scope>IDENTIFICATION</scope>
</reference>